<evidence type="ECO:0000313" key="2">
    <source>
        <dbReference type="EMBL" id="KKL24864.1"/>
    </source>
</evidence>
<dbReference type="AlphaFoldDB" id="A0A0F9BSE8"/>
<reference evidence="2" key="1">
    <citation type="journal article" date="2015" name="Nature">
        <title>Complex archaea that bridge the gap between prokaryotes and eukaryotes.</title>
        <authorList>
            <person name="Spang A."/>
            <person name="Saw J.H."/>
            <person name="Jorgensen S.L."/>
            <person name="Zaremba-Niedzwiedzka K."/>
            <person name="Martijn J."/>
            <person name="Lind A.E."/>
            <person name="van Eijk R."/>
            <person name="Schleper C."/>
            <person name="Guy L."/>
            <person name="Ettema T.J."/>
        </authorList>
    </citation>
    <scope>NUCLEOTIDE SEQUENCE</scope>
</reference>
<sequence>MTCQRLPGVQVSMGEREEAWARDSEAAYFQEDPPLEDPGNPQYEFGRDEPGYHIDDDVWVTADGDEIP</sequence>
<comment type="caution">
    <text evidence="2">The sequence shown here is derived from an EMBL/GenBank/DDBJ whole genome shotgun (WGS) entry which is preliminary data.</text>
</comment>
<proteinExistence type="predicted"/>
<feature type="region of interest" description="Disordered" evidence="1">
    <location>
        <begin position="30"/>
        <end position="53"/>
    </location>
</feature>
<dbReference type="EMBL" id="LAZR01036427">
    <property type="protein sequence ID" value="KKL24864.1"/>
    <property type="molecule type" value="Genomic_DNA"/>
</dbReference>
<organism evidence="2">
    <name type="scientific">marine sediment metagenome</name>
    <dbReference type="NCBI Taxonomy" id="412755"/>
    <lineage>
        <taxon>unclassified sequences</taxon>
        <taxon>metagenomes</taxon>
        <taxon>ecological metagenomes</taxon>
    </lineage>
</organism>
<evidence type="ECO:0000256" key="1">
    <source>
        <dbReference type="SAM" id="MobiDB-lite"/>
    </source>
</evidence>
<gene>
    <name evidence="2" type="ORF">LCGC14_2411080</name>
</gene>
<feature type="non-terminal residue" evidence="2">
    <location>
        <position position="68"/>
    </location>
</feature>
<protein>
    <submittedName>
        <fullName evidence="2">Uncharacterized protein</fullName>
    </submittedName>
</protein>
<accession>A0A0F9BSE8</accession>
<name>A0A0F9BSE8_9ZZZZ</name>